<keyword evidence="2" id="KW-1185">Reference proteome</keyword>
<evidence type="ECO:0000313" key="1">
    <source>
        <dbReference type="EMBL" id="AWV88981.1"/>
    </source>
</evidence>
<reference evidence="1 2" key="1">
    <citation type="submission" date="2018-06" db="EMBL/GenBank/DDBJ databases">
        <title>Lujinxingia sediminis gen. nov. sp. nov., a new facultative anaerobic member of the class Deltaproteobacteria, and proposal of Lujinxingaceae fam. nov.</title>
        <authorList>
            <person name="Guo L.-Y."/>
            <person name="Li C.-M."/>
            <person name="Wang S."/>
            <person name="Du Z.-J."/>
        </authorList>
    </citation>
    <scope>NUCLEOTIDE SEQUENCE [LARGE SCALE GENOMIC DNA]</scope>
    <source>
        <strain evidence="1 2">FA350</strain>
    </source>
</reference>
<dbReference type="KEGG" id="bsed:DN745_06345"/>
<dbReference type="AlphaFoldDB" id="A0A2Z4FIV1"/>
<dbReference type="EMBL" id="CP030032">
    <property type="protein sequence ID" value="AWV88981.1"/>
    <property type="molecule type" value="Genomic_DNA"/>
</dbReference>
<dbReference type="OrthoDB" id="9988321at2"/>
<sequence length="250" mass="28503">MWRQRSLADALNGHLPELLATDGRRVRRIFAGDRYLSMQEYDDAKSALEIAEMVEGRGSVGAGLRGYSMYAEHDSVAIWNYANSAEPAWVAVPFAKWSERAAFLAQLPGYGEGVARLRLCGGARLRWVSGRLMFEAALEQRNDGFYDDKTTQDLMDHLVDIRLETTIEKGGAVAPIRLVGRNILGGEIQRTGPRRVETAWEFNSAIYEQFRDDPSLRAWFVLTFDTSLFCVPQPWRDWWFEVEFPSKINM</sequence>
<accession>A0A2Z4FIV1</accession>
<gene>
    <name evidence="1" type="ORF">DN745_06345</name>
</gene>
<protein>
    <submittedName>
        <fullName evidence="1">Uncharacterized protein</fullName>
    </submittedName>
</protein>
<organism evidence="1 2">
    <name type="scientific">Bradymonas sediminis</name>
    <dbReference type="NCBI Taxonomy" id="1548548"/>
    <lineage>
        <taxon>Bacteria</taxon>
        <taxon>Deltaproteobacteria</taxon>
        <taxon>Bradymonadales</taxon>
        <taxon>Bradymonadaceae</taxon>
        <taxon>Bradymonas</taxon>
    </lineage>
</organism>
<dbReference type="Proteomes" id="UP000249799">
    <property type="component" value="Chromosome"/>
</dbReference>
<proteinExistence type="predicted"/>
<name>A0A2Z4FIV1_9DELT</name>
<evidence type="ECO:0000313" key="2">
    <source>
        <dbReference type="Proteomes" id="UP000249799"/>
    </source>
</evidence>